<dbReference type="Proteomes" id="UP000182334">
    <property type="component" value="Chromosome I"/>
</dbReference>
<name>A0A1L0BAK8_9ASCO</name>
<feature type="compositionally biased region" description="Low complexity" evidence="1">
    <location>
        <begin position="174"/>
        <end position="184"/>
    </location>
</feature>
<evidence type="ECO:0000256" key="2">
    <source>
        <dbReference type="SAM" id="SignalP"/>
    </source>
</evidence>
<dbReference type="AlphaFoldDB" id="A0A1L0BAK8"/>
<reference evidence="3 4" key="1">
    <citation type="submission" date="2016-10" db="EMBL/GenBank/DDBJ databases">
        <authorList>
            <person name="de Groot N.N."/>
        </authorList>
    </citation>
    <scope>NUCLEOTIDE SEQUENCE [LARGE SCALE GENOMIC DNA]</scope>
    <source>
        <strain evidence="3 4">CBS 141442</strain>
    </source>
</reference>
<evidence type="ECO:0000313" key="4">
    <source>
        <dbReference type="Proteomes" id="UP000182334"/>
    </source>
</evidence>
<gene>
    <name evidence="3" type="ORF">SAMEA4029010_CIC11G00000003935</name>
</gene>
<protein>
    <submittedName>
        <fullName evidence="3">CIC11C00000003935</fullName>
    </submittedName>
</protein>
<feature type="compositionally biased region" description="Low complexity" evidence="1">
    <location>
        <begin position="143"/>
        <end position="163"/>
    </location>
</feature>
<feature type="chain" id="PRO_5012927713" evidence="2">
    <location>
        <begin position="18"/>
        <end position="231"/>
    </location>
</feature>
<proteinExistence type="predicted"/>
<dbReference type="EMBL" id="LT635756">
    <property type="protein sequence ID" value="SGZ46600.1"/>
    <property type="molecule type" value="Genomic_DNA"/>
</dbReference>
<feature type="compositionally biased region" description="Polar residues" evidence="1">
    <location>
        <begin position="113"/>
        <end position="142"/>
    </location>
</feature>
<organism evidence="3 4">
    <name type="scientific">Sungouiella intermedia</name>
    <dbReference type="NCBI Taxonomy" id="45354"/>
    <lineage>
        <taxon>Eukaryota</taxon>
        <taxon>Fungi</taxon>
        <taxon>Dikarya</taxon>
        <taxon>Ascomycota</taxon>
        <taxon>Saccharomycotina</taxon>
        <taxon>Pichiomycetes</taxon>
        <taxon>Metschnikowiaceae</taxon>
        <taxon>Sungouiella</taxon>
    </lineage>
</organism>
<accession>A0A1L0BAK8</accession>
<keyword evidence="2" id="KW-0732">Signal</keyword>
<feature type="region of interest" description="Disordered" evidence="1">
    <location>
        <begin position="113"/>
        <end position="194"/>
    </location>
</feature>
<keyword evidence="4" id="KW-1185">Reference proteome</keyword>
<feature type="signal peptide" evidence="2">
    <location>
        <begin position="1"/>
        <end position="17"/>
    </location>
</feature>
<evidence type="ECO:0000313" key="3">
    <source>
        <dbReference type="EMBL" id="SGZ46600.1"/>
    </source>
</evidence>
<evidence type="ECO:0000256" key="1">
    <source>
        <dbReference type="SAM" id="MobiDB-lite"/>
    </source>
</evidence>
<sequence length="231" mass="23019">MRYSTLSLLGLASVVTAASYDEGEDGFFTDSQLIAEIDLFTARADVLSDFDVYGTIEADSPAETSYVVYLVKKYGPELLSIYSENGYTGYGVFDYFSVDDSILSMASIITTQDGGESTPSAQASNAASGSVSKTGSSNASTTGADSAIGGSESASGAPSEASGHPPVHGVTSHASNGSADATTAGSGGAGSGSTSNVASIVSSASFGGDAGHNRPLLAVGAVLGALPFFLL</sequence>